<dbReference type="STRING" id="2018661.A0A2A2LV40"/>
<name>A0A2A2LV40_9BILA</name>
<keyword evidence="11" id="KW-1185">Reference proteome</keyword>
<dbReference type="InterPro" id="IPR000169">
    <property type="entry name" value="Pept_cys_AS"/>
</dbReference>
<comment type="similarity">
    <text evidence="1">Belongs to the peptidase C1 family.</text>
</comment>
<dbReference type="InterPro" id="IPR039417">
    <property type="entry name" value="Peptidase_C1A_papain-like"/>
</dbReference>
<keyword evidence="3" id="KW-0378">Hydrolase</keyword>
<dbReference type="InterPro" id="IPR025660">
    <property type="entry name" value="Pept_his_AS"/>
</dbReference>
<dbReference type="EMBL" id="LIAE01006406">
    <property type="protein sequence ID" value="PAV90081.1"/>
    <property type="molecule type" value="Genomic_DNA"/>
</dbReference>
<keyword evidence="7" id="KW-0472">Membrane</keyword>
<evidence type="ECO:0008006" key="12">
    <source>
        <dbReference type="Google" id="ProtNLM"/>
    </source>
</evidence>
<evidence type="ECO:0000256" key="6">
    <source>
        <dbReference type="ARBA" id="ARBA00023157"/>
    </source>
</evidence>
<dbReference type="SMART" id="SM00645">
    <property type="entry name" value="Pept_C1"/>
    <property type="match status" value="1"/>
</dbReference>
<dbReference type="InterPro" id="IPR013201">
    <property type="entry name" value="Prot_inhib_I29"/>
</dbReference>
<dbReference type="SMART" id="SM00848">
    <property type="entry name" value="Inhibitor_I29"/>
    <property type="match status" value="1"/>
</dbReference>
<gene>
    <name evidence="10" type="ORF">WR25_14893</name>
</gene>
<evidence type="ECO:0000256" key="3">
    <source>
        <dbReference type="ARBA" id="ARBA00022801"/>
    </source>
</evidence>
<reference evidence="10 11" key="1">
    <citation type="journal article" date="2017" name="Curr. Biol.">
        <title>Genome architecture and evolution of a unichromosomal asexual nematode.</title>
        <authorList>
            <person name="Fradin H."/>
            <person name="Zegar C."/>
            <person name="Gutwein M."/>
            <person name="Lucas J."/>
            <person name="Kovtun M."/>
            <person name="Corcoran D."/>
            <person name="Baugh L.R."/>
            <person name="Kiontke K."/>
            <person name="Gunsalus K."/>
            <person name="Fitch D.H."/>
            <person name="Piano F."/>
        </authorList>
    </citation>
    <scope>NUCLEOTIDE SEQUENCE [LARGE SCALE GENOMIC DNA]</scope>
    <source>
        <strain evidence="10">PF1309</strain>
    </source>
</reference>
<organism evidence="10 11">
    <name type="scientific">Diploscapter pachys</name>
    <dbReference type="NCBI Taxonomy" id="2018661"/>
    <lineage>
        <taxon>Eukaryota</taxon>
        <taxon>Metazoa</taxon>
        <taxon>Ecdysozoa</taxon>
        <taxon>Nematoda</taxon>
        <taxon>Chromadorea</taxon>
        <taxon>Rhabditida</taxon>
        <taxon>Rhabditina</taxon>
        <taxon>Rhabditomorpha</taxon>
        <taxon>Rhabditoidea</taxon>
        <taxon>Rhabditidae</taxon>
        <taxon>Diploscapter</taxon>
    </lineage>
</organism>
<sequence>MDNDEKKMEIYSLLVTNDKKAHDEAHSAARIRKVLWFASVVAVALIVIMLGYRVNYLGDKERQQQRQRYYESAANLPRDSSSSLHENHDLESSILMADHFIDYLKRHKKNYATSEETMKRFQAFLKSKKMEIEHNSKGKFNAEYGENTLSDWTNEEFEKMLLPKDFYKNMREKSDFIKPIPQDMNYEMNAPFPDFFDWRAKNIVTPVKWQGKCGSCWAFAATATVEAAWALAHNGEWRNLSEQTLLDCDLNDNACDGGDEDKAFRYIHRSGLAYAVDLPYVAHRQNSCVVKEDWNVTKIQVAYYIHPDEQSMLQWLVNFGPVNIGMSVTQPMRAYKGGVFTPDKYACKHEVIGLHALLIVGFGTSEKGEKYWIVKNSWGQDYGVENGYIYFARGINACGIEEEPVGILA</sequence>
<dbReference type="PROSITE" id="PS00639">
    <property type="entry name" value="THIOL_PROTEASE_HIS"/>
    <property type="match status" value="1"/>
</dbReference>
<dbReference type="InterPro" id="IPR013128">
    <property type="entry name" value="Peptidase_C1A"/>
</dbReference>
<evidence type="ECO:0000313" key="10">
    <source>
        <dbReference type="EMBL" id="PAV90081.1"/>
    </source>
</evidence>
<evidence type="ECO:0000313" key="11">
    <source>
        <dbReference type="Proteomes" id="UP000218231"/>
    </source>
</evidence>
<accession>A0A2A2LV40</accession>
<keyword evidence="7" id="KW-1133">Transmembrane helix</keyword>
<dbReference type="Pfam" id="PF00112">
    <property type="entry name" value="Peptidase_C1"/>
    <property type="match status" value="1"/>
</dbReference>
<dbReference type="OrthoDB" id="10253408at2759"/>
<feature type="domain" description="Peptidase C1A papain C-terminal" evidence="8">
    <location>
        <begin position="192"/>
        <end position="408"/>
    </location>
</feature>
<dbReference type="PROSITE" id="PS00139">
    <property type="entry name" value="THIOL_PROTEASE_CYS"/>
    <property type="match status" value="1"/>
</dbReference>
<dbReference type="PRINTS" id="PR00705">
    <property type="entry name" value="PAPAIN"/>
</dbReference>
<evidence type="ECO:0000256" key="2">
    <source>
        <dbReference type="ARBA" id="ARBA00022670"/>
    </source>
</evidence>
<dbReference type="Proteomes" id="UP000218231">
    <property type="component" value="Unassembled WGS sequence"/>
</dbReference>
<protein>
    <recommendedName>
        <fullName evidence="12">Peptidase C1A papain C-terminal domain-containing protein</fullName>
    </recommendedName>
</protein>
<dbReference type="PANTHER" id="PTHR12411">
    <property type="entry name" value="CYSTEINE PROTEASE FAMILY C1-RELATED"/>
    <property type="match status" value="1"/>
</dbReference>
<keyword evidence="4" id="KW-0788">Thiol protease</keyword>
<evidence type="ECO:0000256" key="7">
    <source>
        <dbReference type="SAM" id="Phobius"/>
    </source>
</evidence>
<keyword evidence="7" id="KW-0812">Transmembrane</keyword>
<dbReference type="FunFam" id="3.90.70.10:FF:000103">
    <property type="entry name" value="Hypothetical LOC496748"/>
    <property type="match status" value="1"/>
</dbReference>
<dbReference type="GO" id="GO:0006508">
    <property type="term" value="P:proteolysis"/>
    <property type="evidence" value="ECO:0007669"/>
    <property type="project" value="UniProtKB-KW"/>
</dbReference>
<evidence type="ECO:0000256" key="5">
    <source>
        <dbReference type="ARBA" id="ARBA00023145"/>
    </source>
</evidence>
<evidence type="ECO:0000256" key="4">
    <source>
        <dbReference type="ARBA" id="ARBA00022807"/>
    </source>
</evidence>
<dbReference type="Gene3D" id="3.90.70.10">
    <property type="entry name" value="Cysteine proteinases"/>
    <property type="match status" value="1"/>
</dbReference>
<dbReference type="AlphaFoldDB" id="A0A2A2LV40"/>
<dbReference type="InterPro" id="IPR000668">
    <property type="entry name" value="Peptidase_C1A_C"/>
</dbReference>
<comment type="caution">
    <text evidence="10">The sequence shown here is derived from an EMBL/GenBank/DDBJ whole genome shotgun (WGS) entry which is preliminary data.</text>
</comment>
<dbReference type="CDD" id="cd02248">
    <property type="entry name" value="Peptidase_C1A"/>
    <property type="match status" value="1"/>
</dbReference>
<dbReference type="Pfam" id="PF08246">
    <property type="entry name" value="Inhibitor_I29"/>
    <property type="match status" value="1"/>
</dbReference>
<dbReference type="SUPFAM" id="SSF54001">
    <property type="entry name" value="Cysteine proteinases"/>
    <property type="match status" value="1"/>
</dbReference>
<keyword evidence="6" id="KW-1015">Disulfide bond</keyword>
<dbReference type="InterPro" id="IPR038765">
    <property type="entry name" value="Papain-like_cys_pep_sf"/>
</dbReference>
<evidence type="ECO:0000259" key="8">
    <source>
        <dbReference type="SMART" id="SM00645"/>
    </source>
</evidence>
<feature type="transmembrane region" description="Helical" evidence="7">
    <location>
        <begin position="34"/>
        <end position="54"/>
    </location>
</feature>
<evidence type="ECO:0000256" key="1">
    <source>
        <dbReference type="ARBA" id="ARBA00008455"/>
    </source>
</evidence>
<evidence type="ECO:0000259" key="9">
    <source>
        <dbReference type="SMART" id="SM00848"/>
    </source>
</evidence>
<proteinExistence type="inferred from homology"/>
<dbReference type="GO" id="GO:0008234">
    <property type="term" value="F:cysteine-type peptidase activity"/>
    <property type="evidence" value="ECO:0007669"/>
    <property type="project" value="UniProtKB-KW"/>
</dbReference>
<keyword evidence="2" id="KW-0645">Protease</keyword>
<keyword evidence="5" id="KW-0865">Zymogen</keyword>
<feature type="domain" description="Cathepsin propeptide inhibitor" evidence="9">
    <location>
        <begin position="100"/>
        <end position="157"/>
    </location>
</feature>